<feature type="chain" id="PRO_5028147232" evidence="4">
    <location>
        <begin position="37"/>
        <end position="228"/>
    </location>
</feature>
<evidence type="ECO:0000313" key="7">
    <source>
        <dbReference type="RefSeq" id="XP_031371650.1"/>
    </source>
</evidence>
<dbReference type="RefSeq" id="XP_031371650.1">
    <property type="nucleotide sequence ID" value="XM_031515790.1"/>
</dbReference>
<dbReference type="InterPro" id="IPR039391">
    <property type="entry name" value="Phytocyanin-like"/>
</dbReference>
<evidence type="ECO:0000256" key="3">
    <source>
        <dbReference type="SAM" id="MobiDB-lite"/>
    </source>
</evidence>
<dbReference type="GO" id="GO:0009055">
    <property type="term" value="F:electron transfer activity"/>
    <property type="evidence" value="ECO:0007669"/>
    <property type="project" value="InterPro"/>
</dbReference>
<evidence type="ECO:0000256" key="1">
    <source>
        <dbReference type="ARBA" id="ARBA00023157"/>
    </source>
</evidence>
<reference evidence="6" key="1">
    <citation type="journal article" date="2020" name="Plant Biotechnol. J.">
        <title>The pomegranate (Punica granatum L.) draft genome dissects genetic divergence between soft- and hard-seeded cultivars.</title>
        <authorList>
            <person name="Luo X."/>
            <person name="Li H."/>
            <person name="Wu Z."/>
            <person name="Yao W."/>
            <person name="Zhao P."/>
            <person name="Cao D."/>
            <person name="Yu H."/>
            <person name="Li K."/>
            <person name="Poudel K."/>
            <person name="Zhao D."/>
            <person name="Zhang F."/>
            <person name="Xia X."/>
            <person name="Chen L."/>
            <person name="Wang Q."/>
            <person name="Jing D."/>
            <person name="Cao S."/>
        </authorList>
    </citation>
    <scope>NUCLEOTIDE SEQUENCE [LARGE SCALE GENOMIC DNA]</scope>
    <source>
        <strain evidence="6">cv. Tunisia</strain>
    </source>
</reference>
<dbReference type="OrthoDB" id="2015260at2759"/>
<dbReference type="PANTHER" id="PTHR33021:SF288">
    <property type="entry name" value="OS03G0648500 PROTEIN"/>
    <property type="match status" value="1"/>
</dbReference>
<keyword evidence="4" id="KW-0732">Signal</keyword>
<feature type="signal peptide" evidence="4">
    <location>
        <begin position="1"/>
        <end position="36"/>
    </location>
</feature>
<sequence length="228" mass="24638">MAMEFQTKSSAGPVSVSPVLLLLLMVMGQLPCLSSALQHIVGGSEWTIPPFPGFYANWSSSRRFFTGDTLYFDFEPWFYNVMQVSKLEYEACTAGNPFRAFDSSPATVLLIQEGESYFICNVSNYCSLGQKVSVIASRRSCISFPTTTSPSPAPFSPTPALSPWEPAPTERNGTGSPAPPTGPTPSTTADSHSSAGRLFHGWFIKVSFITIQLVFSLFSCGSGTILSN</sequence>
<dbReference type="GeneID" id="116187177"/>
<dbReference type="Gene3D" id="2.60.40.420">
    <property type="entry name" value="Cupredoxins - blue copper proteins"/>
    <property type="match status" value="1"/>
</dbReference>
<dbReference type="FunFam" id="2.60.40.420:FF:000034">
    <property type="entry name" value="Cupredoxin superfamily protein"/>
    <property type="match status" value="1"/>
</dbReference>
<dbReference type="Proteomes" id="UP000515151">
    <property type="component" value="Chromosome 8"/>
</dbReference>
<dbReference type="GO" id="GO:0005886">
    <property type="term" value="C:plasma membrane"/>
    <property type="evidence" value="ECO:0007669"/>
    <property type="project" value="TreeGrafter"/>
</dbReference>
<evidence type="ECO:0000259" key="5">
    <source>
        <dbReference type="PROSITE" id="PS51485"/>
    </source>
</evidence>
<keyword evidence="2" id="KW-0325">Glycoprotein</keyword>
<dbReference type="PROSITE" id="PS51485">
    <property type="entry name" value="PHYTOCYANIN"/>
    <property type="match status" value="1"/>
</dbReference>
<dbReference type="InterPro" id="IPR003245">
    <property type="entry name" value="Phytocyanin_dom"/>
</dbReference>
<dbReference type="Pfam" id="PF02298">
    <property type="entry name" value="Cu_bind_like"/>
    <property type="match status" value="1"/>
</dbReference>
<feature type="region of interest" description="Disordered" evidence="3">
    <location>
        <begin position="147"/>
        <end position="192"/>
    </location>
</feature>
<proteinExistence type="predicted"/>
<keyword evidence="6" id="KW-1185">Reference proteome</keyword>
<name>A0A6P8BNR9_PUNGR</name>
<evidence type="ECO:0000313" key="6">
    <source>
        <dbReference type="Proteomes" id="UP000515151"/>
    </source>
</evidence>
<evidence type="ECO:0000256" key="2">
    <source>
        <dbReference type="ARBA" id="ARBA00023180"/>
    </source>
</evidence>
<evidence type="ECO:0000256" key="4">
    <source>
        <dbReference type="SAM" id="SignalP"/>
    </source>
</evidence>
<protein>
    <submittedName>
        <fullName evidence="7">Cucumber peeling cupredoxin-like</fullName>
    </submittedName>
</protein>
<keyword evidence="1" id="KW-1015">Disulfide bond</keyword>
<gene>
    <name evidence="7" type="primary">LOC116187177</name>
</gene>
<dbReference type="InterPro" id="IPR008972">
    <property type="entry name" value="Cupredoxin"/>
</dbReference>
<accession>A0A6P8BNR9</accession>
<organism evidence="6 7">
    <name type="scientific">Punica granatum</name>
    <name type="common">Pomegranate</name>
    <dbReference type="NCBI Taxonomy" id="22663"/>
    <lineage>
        <taxon>Eukaryota</taxon>
        <taxon>Viridiplantae</taxon>
        <taxon>Streptophyta</taxon>
        <taxon>Embryophyta</taxon>
        <taxon>Tracheophyta</taxon>
        <taxon>Spermatophyta</taxon>
        <taxon>Magnoliopsida</taxon>
        <taxon>eudicotyledons</taxon>
        <taxon>Gunneridae</taxon>
        <taxon>Pentapetalae</taxon>
        <taxon>rosids</taxon>
        <taxon>malvids</taxon>
        <taxon>Myrtales</taxon>
        <taxon>Lythraceae</taxon>
        <taxon>Punica</taxon>
    </lineage>
</organism>
<feature type="domain" description="Phytocyanin" evidence="5">
    <location>
        <begin position="37"/>
        <end position="138"/>
    </location>
</feature>
<dbReference type="AlphaFoldDB" id="A0A6P8BNR9"/>
<reference evidence="7" key="2">
    <citation type="submission" date="2025-08" db="UniProtKB">
        <authorList>
            <consortium name="RefSeq"/>
        </authorList>
    </citation>
    <scope>IDENTIFICATION</scope>
    <source>
        <tissue evidence="7">Leaf</tissue>
    </source>
</reference>
<dbReference type="PANTHER" id="PTHR33021">
    <property type="entry name" value="BLUE COPPER PROTEIN"/>
    <property type="match status" value="1"/>
</dbReference>
<dbReference type="SUPFAM" id="SSF49503">
    <property type="entry name" value="Cupredoxins"/>
    <property type="match status" value="1"/>
</dbReference>